<feature type="compositionally biased region" description="Basic and acidic residues" evidence="2">
    <location>
        <begin position="299"/>
        <end position="320"/>
    </location>
</feature>
<dbReference type="Proteomes" id="UP000887577">
    <property type="component" value="Unplaced"/>
</dbReference>
<dbReference type="AlphaFoldDB" id="A0A914Z0P4"/>
<dbReference type="Pfam" id="PF04676">
    <property type="entry name" value="CwfJ_C_2"/>
    <property type="match status" value="1"/>
</dbReference>
<feature type="domain" description="Cwf19-like C-terminal" evidence="4">
    <location>
        <begin position="320"/>
        <end position="435"/>
    </location>
</feature>
<comment type="similarity">
    <text evidence="1">Belongs to the CWF19 family.</text>
</comment>
<dbReference type="GO" id="GO:0061632">
    <property type="term" value="F:RNA lariat debranching enzyme activator activity"/>
    <property type="evidence" value="ECO:0007669"/>
    <property type="project" value="TreeGrafter"/>
</dbReference>
<dbReference type="InterPro" id="IPR006768">
    <property type="entry name" value="Cwf19-like_C_dom-1"/>
</dbReference>
<evidence type="ECO:0000313" key="6">
    <source>
        <dbReference type="WBParaSite" id="PSU_v2.g5926.t1"/>
    </source>
</evidence>
<evidence type="ECO:0000313" key="5">
    <source>
        <dbReference type="Proteomes" id="UP000887577"/>
    </source>
</evidence>
<dbReference type="InterPro" id="IPR040194">
    <property type="entry name" value="Cwf19-like"/>
</dbReference>
<dbReference type="WBParaSite" id="PSU_v2.g5926.t1">
    <property type="protein sequence ID" value="PSU_v2.g5926.t1"/>
    <property type="gene ID" value="PSU_v2.g5926"/>
</dbReference>
<dbReference type="InterPro" id="IPR036265">
    <property type="entry name" value="HIT-like_sf"/>
</dbReference>
<feature type="region of interest" description="Disordered" evidence="2">
    <location>
        <begin position="288"/>
        <end position="320"/>
    </location>
</feature>
<dbReference type="PANTHER" id="PTHR12072">
    <property type="entry name" value="CWF19, CELL CYCLE CONTROL PROTEIN"/>
    <property type="match status" value="1"/>
</dbReference>
<proteinExistence type="inferred from homology"/>
<dbReference type="InterPro" id="IPR006767">
    <property type="entry name" value="Cwf19-like_C_dom-2"/>
</dbReference>
<feature type="domain" description="Cwf19-like protein C-terminal" evidence="3">
    <location>
        <begin position="449"/>
        <end position="533"/>
    </location>
</feature>
<evidence type="ECO:0000259" key="4">
    <source>
        <dbReference type="Pfam" id="PF04677"/>
    </source>
</evidence>
<dbReference type="SUPFAM" id="SSF54197">
    <property type="entry name" value="HIT-like"/>
    <property type="match status" value="1"/>
</dbReference>
<organism evidence="5 6">
    <name type="scientific">Panagrolaimus superbus</name>
    <dbReference type="NCBI Taxonomy" id="310955"/>
    <lineage>
        <taxon>Eukaryota</taxon>
        <taxon>Metazoa</taxon>
        <taxon>Ecdysozoa</taxon>
        <taxon>Nematoda</taxon>
        <taxon>Chromadorea</taxon>
        <taxon>Rhabditida</taxon>
        <taxon>Tylenchina</taxon>
        <taxon>Panagrolaimomorpha</taxon>
        <taxon>Panagrolaimoidea</taxon>
        <taxon>Panagrolaimidae</taxon>
        <taxon>Panagrolaimus</taxon>
    </lineage>
</organism>
<protein>
    <submittedName>
        <fullName evidence="6">CWF19-like protein 1</fullName>
    </submittedName>
</protein>
<dbReference type="Gene3D" id="3.30.428.10">
    <property type="entry name" value="HIT-like"/>
    <property type="match status" value="1"/>
</dbReference>
<evidence type="ECO:0000256" key="1">
    <source>
        <dbReference type="ARBA" id="ARBA00006795"/>
    </source>
</evidence>
<accession>A0A914Z0P4</accession>
<evidence type="ECO:0000259" key="3">
    <source>
        <dbReference type="Pfam" id="PF04676"/>
    </source>
</evidence>
<keyword evidence="5" id="KW-1185">Reference proteome</keyword>
<dbReference type="CDD" id="cd07380">
    <property type="entry name" value="MPP_CWF19_N"/>
    <property type="match status" value="1"/>
</dbReference>
<reference evidence="6" key="1">
    <citation type="submission" date="2022-11" db="UniProtKB">
        <authorList>
            <consortium name="WormBaseParasite"/>
        </authorList>
    </citation>
    <scope>IDENTIFICATION</scope>
</reference>
<dbReference type="Pfam" id="PF04677">
    <property type="entry name" value="CwfJ_C_1"/>
    <property type="match status" value="1"/>
</dbReference>
<dbReference type="GO" id="GO:0000398">
    <property type="term" value="P:mRNA splicing, via spliceosome"/>
    <property type="evidence" value="ECO:0007669"/>
    <property type="project" value="TreeGrafter"/>
</dbReference>
<evidence type="ECO:0000256" key="2">
    <source>
        <dbReference type="SAM" id="MobiDB-lite"/>
    </source>
</evidence>
<dbReference type="GO" id="GO:0071014">
    <property type="term" value="C:post-mRNA release spliceosomal complex"/>
    <property type="evidence" value="ECO:0007669"/>
    <property type="project" value="TreeGrafter"/>
</dbReference>
<dbReference type="PANTHER" id="PTHR12072:SF4">
    <property type="entry name" value="CWF19-LIKE PROTEIN 1"/>
    <property type="match status" value="1"/>
</dbReference>
<name>A0A914Z0P4_9BILA</name>
<sequence length="542" mass="60998">MSTKPIKLLCVGDVNGRFQELLKRVKLVSQKSGNFDILLCVGEFFGPDVAMNKKVASGEIQFPIPTYVLGPCCPSTSQFYPEENAEFSPNLTYLGRKGILNTAHGLTIAYVSGIEATNTEGEAKLFEFNEKTIDDLLLPVRAKSGFLGVDVLLTAVWPAEVQKYSSNTPATDVEGSKLISRLATGLKPRYHFSGHGCHYERTPYRNHRVLVEAAQHTTRFIGLSSVGNPNKEKWMYAVSVVPLRKLTRDELTAQPPNASEFPYMEILQDYLQKRREAEMKKPENQFFFDMNADPGQEDTVDRGGRKRRGGDMFEDSERPPKQSIPVNNCWFCLSNVGTEKHLIVSVGNKTYAAMPKGPLVDDHVMLMSINHVQSLTAADEELRAEITKYRDAFSLMADASGKVLVAFERNYKCSHLLINLIPISKVKAKGLRLQFLSDAQDKGIEMEIMDKDKQIWDVLFEGQPYFYVELPDGSRLLTKQMKSFPLQFGREVLAGPSLLNCEEKADWKNCKLAEEEEAELANQLKQRFKPYDFAADSDSDDD</sequence>